<sequence>MCCLATSGGTGLPCGGGGGVGGGGRSFGGAGADGASFLAQALNSPWMARWMMPNRYPAGLRMPWLPQRAAHSSSTACRSEASTCCNATRAPVCCSAFSSAKRLGHCRSPSARACACTCAVVRTSLIRLLRTVRACFGFRREASGAGFNPASESEVGSSGFRRRLGTPSSDSCVASSCG</sequence>
<gene>
    <name evidence="2" type="ORF">SDC9_124443</name>
</gene>
<comment type="caution">
    <text evidence="2">The sequence shown here is derived from an EMBL/GenBank/DDBJ whole genome shotgun (WGS) entry which is preliminary data.</text>
</comment>
<organism evidence="2">
    <name type="scientific">bioreactor metagenome</name>
    <dbReference type="NCBI Taxonomy" id="1076179"/>
    <lineage>
        <taxon>unclassified sequences</taxon>
        <taxon>metagenomes</taxon>
        <taxon>ecological metagenomes</taxon>
    </lineage>
</organism>
<dbReference type="AlphaFoldDB" id="A0A645CKE3"/>
<reference evidence="2" key="1">
    <citation type="submission" date="2019-08" db="EMBL/GenBank/DDBJ databases">
        <authorList>
            <person name="Kucharzyk K."/>
            <person name="Murdoch R.W."/>
            <person name="Higgins S."/>
            <person name="Loffler F."/>
        </authorList>
    </citation>
    <scope>NUCLEOTIDE SEQUENCE</scope>
</reference>
<name>A0A645CKE3_9ZZZZ</name>
<protein>
    <submittedName>
        <fullName evidence="2">Uncharacterized protein</fullName>
    </submittedName>
</protein>
<feature type="compositionally biased region" description="Polar residues" evidence="1">
    <location>
        <begin position="166"/>
        <end position="178"/>
    </location>
</feature>
<feature type="region of interest" description="Disordered" evidence="1">
    <location>
        <begin position="147"/>
        <end position="178"/>
    </location>
</feature>
<accession>A0A645CKE3</accession>
<proteinExistence type="predicted"/>
<dbReference type="EMBL" id="VSSQ01027942">
    <property type="protein sequence ID" value="MPM77440.1"/>
    <property type="molecule type" value="Genomic_DNA"/>
</dbReference>
<evidence type="ECO:0000256" key="1">
    <source>
        <dbReference type="SAM" id="MobiDB-lite"/>
    </source>
</evidence>
<evidence type="ECO:0000313" key="2">
    <source>
        <dbReference type="EMBL" id="MPM77440.1"/>
    </source>
</evidence>